<dbReference type="EMBL" id="SRXW01000001">
    <property type="protein sequence ID" value="TGY90618.1"/>
    <property type="molecule type" value="Genomic_DNA"/>
</dbReference>
<sequence length="168" mass="18499">MSLRLLIAFPALILAACEMRMWEQDRLDTWEAETAEHGRLPPDGAIARGDLVHLELLENRPPMSLALVERGRTVFERTCAPCHGGYGDRAGIIVERGFPAPPSLHEARLRDAGPSYFVEVITNGYGAMYPYANRVEPSDRWAVAAYIQALQRVGEAREAEGAPGEATP</sequence>
<keyword evidence="7" id="KW-1185">Reference proteome</keyword>
<dbReference type="RefSeq" id="WP_135995116.1">
    <property type="nucleotide sequence ID" value="NZ_CP071057.1"/>
</dbReference>
<dbReference type="Pfam" id="PF13442">
    <property type="entry name" value="Cytochrome_CBB3"/>
    <property type="match status" value="1"/>
</dbReference>
<dbReference type="Proteomes" id="UP000308054">
    <property type="component" value="Unassembled WGS sequence"/>
</dbReference>
<evidence type="ECO:0000259" key="5">
    <source>
        <dbReference type="PROSITE" id="PS51007"/>
    </source>
</evidence>
<name>A0A4S2H5B2_9PROT</name>
<keyword evidence="2 4" id="KW-0479">Metal-binding</keyword>
<comment type="caution">
    <text evidence="6">The sequence shown here is derived from an EMBL/GenBank/DDBJ whole genome shotgun (WGS) entry which is preliminary data.</text>
</comment>
<dbReference type="AlphaFoldDB" id="A0A4S2H5B2"/>
<evidence type="ECO:0000256" key="1">
    <source>
        <dbReference type="ARBA" id="ARBA00022617"/>
    </source>
</evidence>
<gene>
    <name evidence="6" type="ORF">E5163_05740</name>
</gene>
<dbReference type="GO" id="GO:0009055">
    <property type="term" value="F:electron transfer activity"/>
    <property type="evidence" value="ECO:0007669"/>
    <property type="project" value="InterPro"/>
</dbReference>
<evidence type="ECO:0000313" key="7">
    <source>
        <dbReference type="Proteomes" id="UP000308054"/>
    </source>
</evidence>
<keyword evidence="1 4" id="KW-0349">Heme</keyword>
<keyword evidence="3 4" id="KW-0408">Iron</keyword>
<dbReference type="Gene3D" id="1.10.760.10">
    <property type="entry name" value="Cytochrome c-like domain"/>
    <property type="match status" value="1"/>
</dbReference>
<dbReference type="InterPro" id="IPR009056">
    <property type="entry name" value="Cyt_c-like_dom"/>
</dbReference>
<feature type="domain" description="Cytochrome c" evidence="5">
    <location>
        <begin position="66"/>
        <end position="151"/>
    </location>
</feature>
<dbReference type="PROSITE" id="PS51257">
    <property type="entry name" value="PROKAR_LIPOPROTEIN"/>
    <property type="match status" value="1"/>
</dbReference>
<dbReference type="SUPFAM" id="SSF46626">
    <property type="entry name" value="Cytochrome c"/>
    <property type="match status" value="1"/>
</dbReference>
<dbReference type="GO" id="GO:0020037">
    <property type="term" value="F:heme binding"/>
    <property type="evidence" value="ECO:0007669"/>
    <property type="project" value="InterPro"/>
</dbReference>
<evidence type="ECO:0000256" key="4">
    <source>
        <dbReference type="PROSITE-ProRule" id="PRU00433"/>
    </source>
</evidence>
<reference evidence="6 7" key="1">
    <citation type="journal article" date="2017" name="Int. J. Syst. Evol. Microbiol.">
        <title>Marinicauda algicola sp. nov., isolated from a marine red alga Rhodosorus marinus.</title>
        <authorList>
            <person name="Jeong S.E."/>
            <person name="Jeon S.H."/>
            <person name="Chun B.H."/>
            <person name="Kim D.W."/>
            <person name="Jeon C.O."/>
        </authorList>
    </citation>
    <scope>NUCLEOTIDE SEQUENCE [LARGE SCALE GENOMIC DNA]</scope>
    <source>
        <strain evidence="6 7">JCM 31718</strain>
    </source>
</reference>
<dbReference type="PANTHER" id="PTHR40394:SF2">
    <property type="entry name" value="QUINOL:CYTOCHROME C OXIDOREDUCTASE MEMBRANE PROTEIN"/>
    <property type="match status" value="1"/>
</dbReference>
<dbReference type="InterPro" id="IPR036909">
    <property type="entry name" value="Cyt_c-like_dom_sf"/>
</dbReference>
<evidence type="ECO:0000256" key="3">
    <source>
        <dbReference type="ARBA" id="ARBA00023004"/>
    </source>
</evidence>
<dbReference type="PANTHER" id="PTHR40394">
    <property type="entry name" value="LIPOPROTEIN-RELATED"/>
    <property type="match status" value="1"/>
</dbReference>
<evidence type="ECO:0000256" key="2">
    <source>
        <dbReference type="ARBA" id="ARBA00022723"/>
    </source>
</evidence>
<protein>
    <submittedName>
        <fullName evidence="6">Cytochrome c</fullName>
    </submittedName>
</protein>
<proteinExistence type="predicted"/>
<evidence type="ECO:0000313" key="6">
    <source>
        <dbReference type="EMBL" id="TGY90618.1"/>
    </source>
</evidence>
<dbReference type="OrthoDB" id="9794322at2"/>
<dbReference type="PROSITE" id="PS51007">
    <property type="entry name" value="CYTC"/>
    <property type="match status" value="1"/>
</dbReference>
<organism evidence="6 7">
    <name type="scientific">Marinicauda algicola</name>
    <dbReference type="NCBI Taxonomy" id="2029849"/>
    <lineage>
        <taxon>Bacteria</taxon>
        <taxon>Pseudomonadati</taxon>
        <taxon>Pseudomonadota</taxon>
        <taxon>Alphaproteobacteria</taxon>
        <taxon>Maricaulales</taxon>
        <taxon>Maricaulaceae</taxon>
        <taxon>Marinicauda</taxon>
    </lineage>
</organism>
<accession>A0A4S2H5B2</accession>
<dbReference type="GO" id="GO:0046872">
    <property type="term" value="F:metal ion binding"/>
    <property type="evidence" value="ECO:0007669"/>
    <property type="project" value="UniProtKB-KW"/>
</dbReference>